<evidence type="ECO:0000256" key="4">
    <source>
        <dbReference type="ARBA" id="ARBA00022679"/>
    </source>
</evidence>
<dbReference type="Pfam" id="PF02518">
    <property type="entry name" value="HATPase_c"/>
    <property type="match status" value="1"/>
</dbReference>
<keyword evidence="4" id="KW-0808">Transferase</keyword>
<dbReference type="PANTHER" id="PTHR43711">
    <property type="entry name" value="TWO-COMPONENT HISTIDINE KINASE"/>
    <property type="match status" value="1"/>
</dbReference>
<dbReference type="NCBIfam" id="TIGR00229">
    <property type="entry name" value="sensory_box"/>
    <property type="match status" value="1"/>
</dbReference>
<reference evidence="9 10" key="1">
    <citation type="submission" date="2018-04" db="EMBL/GenBank/DDBJ databases">
        <title>Genomic Encyclopedia of Archaeal and Bacterial Type Strains, Phase II (KMG-II): from individual species to whole genera.</title>
        <authorList>
            <person name="Goeker M."/>
        </authorList>
    </citation>
    <scope>NUCLEOTIDE SEQUENCE [LARGE SCALE GENOMIC DNA]</scope>
    <source>
        <strain evidence="9 10">DSM 100977</strain>
    </source>
</reference>
<dbReference type="CDD" id="cd00082">
    <property type="entry name" value="HisKA"/>
    <property type="match status" value="1"/>
</dbReference>
<dbReference type="Pfam" id="PF00512">
    <property type="entry name" value="HisKA"/>
    <property type="match status" value="1"/>
</dbReference>
<evidence type="ECO:0000256" key="1">
    <source>
        <dbReference type="ARBA" id="ARBA00000085"/>
    </source>
</evidence>
<dbReference type="SUPFAM" id="SSF55785">
    <property type="entry name" value="PYP-like sensor domain (PAS domain)"/>
    <property type="match status" value="1"/>
</dbReference>
<keyword evidence="10" id="KW-1185">Reference proteome</keyword>
<comment type="caution">
    <text evidence="9">The sequence shown here is derived from an EMBL/GenBank/DDBJ whole genome shotgun (WGS) entry which is preliminary data.</text>
</comment>
<protein>
    <recommendedName>
        <fullName evidence="2">histidine kinase</fullName>
        <ecNumber evidence="2">2.7.13.3</ecNumber>
    </recommendedName>
</protein>
<dbReference type="InterPro" id="IPR036097">
    <property type="entry name" value="HisK_dim/P_sf"/>
</dbReference>
<dbReference type="Gene3D" id="1.10.287.130">
    <property type="match status" value="1"/>
</dbReference>
<comment type="catalytic activity">
    <reaction evidence="1">
        <text>ATP + protein L-histidine = ADP + protein N-phospho-L-histidine.</text>
        <dbReference type="EC" id="2.7.13.3"/>
    </reaction>
</comment>
<dbReference type="Proteomes" id="UP000243978">
    <property type="component" value="Unassembled WGS sequence"/>
</dbReference>
<keyword evidence="5" id="KW-0418">Kinase</keyword>
<dbReference type="InterPro" id="IPR013655">
    <property type="entry name" value="PAS_fold_3"/>
</dbReference>
<evidence type="ECO:0000259" key="8">
    <source>
        <dbReference type="PROSITE" id="PS50112"/>
    </source>
</evidence>
<evidence type="ECO:0000313" key="10">
    <source>
        <dbReference type="Proteomes" id="UP000243978"/>
    </source>
</evidence>
<dbReference type="Pfam" id="PF08447">
    <property type="entry name" value="PAS_3"/>
    <property type="match status" value="1"/>
</dbReference>
<dbReference type="RefSeq" id="WP_245913081.1">
    <property type="nucleotide sequence ID" value="NZ_QBKS01000002.1"/>
</dbReference>
<dbReference type="SUPFAM" id="SSF55874">
    <property type="entry name" value="ATPase domain of HSP90 chaperone/DNA topoisomerase II/histidine kinase"/>
    <property type="match status" value="1"/>
</dbReference>
<dbReference type="PROSITE" id="PS50112">
    <property type="entry name" value="PAS"/>
    <property type="match status" value="1"/>
</dbReference>
<feature type="domain" description="PAS" evidence="8">
    <location>
        <begin position="15"/>
        <end position="67"/>
    </location>
</feature>
<dbReference type="InterPro" id="IPR001610">
    <property type="entry name" value="PAC"/>
</dbReference>
<dbReference type="InterPro" id="IPR035965">
    <property type="entry name" value="PAS-like_dom_sf"/>
</dbReference>
<dbReference type="InterPro" id="IPR003661">
    <property type="entry name" value="HisK_dim/P_dom"/>
</dbReference>
<dbReference type="AlphaFoldDB" id="A0A2T6BFN7"/>
<evidence type="ECO:0000256" key="2">
    <source>
        <dbReference type="ARBA" id="ARBA00012438"/>
    </source>
</evidence>
<dbReference type="EMBL" id="QBKS01000002">
    <property type="protein sequence ID" value="PTX54882.1"/>
    <property type="molecule type" value="Genomic_DNA"/>
</dbReference>
<evidence type="ECO:0000256" key="5">
    <source>
        <dbReference type="ARBA" id="ARBA00022777"/>
    </source>
</evidence>
<dbReference type="SUPFAM" id="SSF47384">
    <property type="entry name" value="Homodimeric domain of signal transducing histidine kinase"/>
    <property type="match status" value="1"/>
</dbReference>
<dbReference type="EC" id="2.7.13.3" evidence="2"/>
<dbReference type="InterPro" id="IPR003594">
    <property type="entry name" value="HATPase_dom"/>
</dbReference>
<dbReference type="InterPro" id="IPR000014">
    <property type="entry name" value="PAS"/>
</dbReference>
<keyword evidence="3" id="KW-0597">Phosphoprotein</keyword>
<dbReference type="CDD" id="cd00130">
    <property type="entry name" value="PAS"/>
    <property type="match status" value="1"/>
</dbReference>
<evidence type="ECO:0000259" key="7">
    <source>
        <dbReference type="PROSITE" id="PS50109"/>
    </source>
</evidence>
<dbReference type="PANTHER" id="PTHR43711:SF1">
    <property type="entry name" value="HISTIDINE KINASE 1"/>
    <property type="match status" value="1"/>
</dbReference>
<proteinExistence type="predicted"/>
<evidence type="ECO:0000313" key="9">
    <source>
        <dbReference type="EMBL" id="PTX54882.1"/>
    </source>
</evidence>
<dbReference type="GO" id="GO:0000155">
    <property type="term" value="F:phosphorelay sensor kinase activity"/>
    <property type="evidence" value="ECO:0007669"/>
    <property type="project" value="InterPro"/>
</dbReference>
<evidence type="ECO:0000256" key="6">
    <source>
        <dbReference type="ARBA" id="ARBA00023012"/>
    </source>
</evidence>
<dbReference type="Gene3D" id="3.30.450.20">
    <property type="entry name" value="PAS domain"/>
    <property type="match status" value="1"/>
</dbReference>
<dbReference type="SMART" id="SM00387">
    <property type="entry name" value="HATPase_c"/>
    <property type="match status" value="1"/>
</dbReference>
<evidence type="ECO:0000256" key="3">
    <source>
        <dbReference type="ARBA" id="ARBA00022553"/>
    </source>
</evidence>
<dbReference type="Gene3D" id="3.30.565.10">
    <property type="entry name" value="Histidine kinase-like ATPase, C-terminal domain"/>
    <property type="match status" value="1"/>
</dbReference>
<feature type="domain" description="Histidine kinase" evidence="7">
    <location>
        <begin position="137"/>
        <end position="347"/>
    </location>
</feature>
<dbReference type="SMART" id="SM00091">
    <property type="entry name" value="PAS"/>
    <property type="match status" value="1"/>
</dbReference>
<keyword evidence="6" id="KW-0902">Two-component regulatory system</keyword>
<gene>
    <name evidence="9" type="ORF">C8N43_3705</name>
</gene>
<dbReference type="InterPro" id="IPR050736">
    <property type="entry name" value="Sensor_HK_Regulatory"/>
</dbReference>
<name>A0A2T6BFN7_9RHOB</name>
<accession>A0A2T6BFN7</accession>
<dbReference type="PRINTS" id="PR00344">
    <property type="entry name" value="BCTRLSENSOR"/>
</dbReference>
<dbReference type="PROSITE" id="PS50109">
    <property type="entry name" value="HIS_KIN"/>
    <property type="match status" value="1"/>
</dbReference>
<dbReference type="SMART" id="SM00086">
    <property type="entry name" value="PAC"/>
    <property type="match status" value="1"/>
</dbReference>
<dbReference type="InterPro" id="IPR036890">
    <property type="entry name" value="HATPase_C_sf"/>
</dbReference>
<sequence>MAKVGDTESLTWRVTPDLLAVVDEGGIFLDVNPAWMQTLGRRPDELKSRPFLEFLHPDDVAATEDAYLKLQHGVPILKFENRYRHKDGSYRWLDWNAVPEGDLILCSARDITEAKKTALDLAYSSQEAQFRDQFIAVLGHDMRNPMAAIATSLRIALEEEQTERARKFLEMARESAARMSELIDNVTDFARARLGGNIGVEPQDGIALEPVVKSVVQEHRLTAPDALIAELYDCPTPVRCDPDRVRQIVSNLVANAVHHGESGHPIGVRASEENGRFVLSVVNSGPPIPKRTQEVLFQPFVRAEFRSSQNGLGLGLYIAKQIAEAHDGTLTFTSSEEETEFRFEMPL</sequence>
<dbReference type="InterPro" id="IPR004358">
    <property type="entry name" value="Sig_transdc_His_kin-like_C"/>
</dbReference>
<dbReference type="SMART" id="SM00388">
    <property type="entry name" value="HisKA"/>
    <property type="match status" value="1"/>
</dbReference>
<dbReference type="InterPro" id="IPR005467">
    <property type="entry name" value="His_kinase_dom"/>
</dbReference>
<organism evidence="9 10">
    <name type="scientific">Litoreibacter ponti</name>
    <dbReference type="NCBI Taxonomy" id="1510457"/>
    <lineage>
        <taxon>Bacteria</taxon>
        <taxon>Pseudomonadati</taxon>
        <taxon>Pseudomonadota</taxon>
        <taxon>Alphaproteobacteria</taxon>
        <taxon>Rhodobacterales</taxon>
        <taxon>Roseobacteraceae</taxon>
        <taxon>Litoreibacter</taxon>
    </lineage>
</organism>